<gene>
    <name evidence="1" type="ORF">PMIN01_03044</name>
</gene>
<evidence type="ECO:0008006" key="3">
    <source>
        <dbReference type="Google" id="ProtNLM"/>
    </source>
</evidence>
<evidence type="ECO:0000313" key="2">
    <source>
        <dbReference type="Proteomes" id="UP000756921"/>
    </source>
</evidence>
<evidence type="ECO:0000313" key="1">
    <source>
        <dbReference type="EMBL" id="KAF9740409.1"/>
    </source>
</evidence>
<sequence>MPATEMPRTLLDLPAEIVQHVLFMLDPPTFYVCLLTNKGLREHALQSRKVLLHQIAQVPGDRNIIPRDRKDTQPLLSIFNKRAARHLFSGVPRMADINLWKACPSMNRSISNIFPWYDDYPCRCCAARLGVDLFVALSKPSDKYMFVEVPAKNAVLQVHYLEGNWSGDGPFRWSHVISQDFLWGHLSATSDTLDTEGRKVLRTAWQGGCPICLEEHTPTLAVLSGQSHLTNLELVIIKIHPHFGPSIQARYSIEAPPEAEAVAALAFTSEGKPTITWQWRFGCYVFILYDSIETPDGSHHLTWSDKAVLGSDLTGTERITHVQVRSGKAIFLTRTFQMPLCSGGTNAATWAHTMFSKEVTSLPAGVAGVTTSRRGIYLTQRHLHRHWNPIVHQHYACANAVLKLFLSRDEYHIHPDGPALQGAYIVRTLHASDDACNPFDPLVTNNTLYHRYVARLADTPCLHNLPSIGLKVFLSPDHGLYGPRPSDDGNAFTYCDIYPTAAWRSGYYNNWTREDEHVLLEPVAVPSTGVIHALRWVSEDELWAVTDEGVCRWNLGVRATGKRTEESLAHCGGDLGIRRAKVGRDGL</sequence>
<name>A0A9P6KW01_9PLEO</name>
<reference evidence="1" key="1">
    <citation type="journal article" date="2020" name="Mol. Plant Microbe Interact.">
        <title>Genome Sequence of the Biocontrol Agent Coniothyrium minitans strain Conio (IMI 134523).</title>
        <authorList>
            <person name="Patel D."/>
            <person name="Shittu T.A."/>
            <person name="Baroncelli R."/>
            <person name="Muthumeenakshi S."/>
            <person name="Osborne T.H."/>
            <person name="Janganan T.K."/>
            <person name="Sreenivasaprasad S."/>
        </authorList>
    </citation>
    <scope>NUCLEOTIDE SEQUENCE</scope>
    <source>
        <strain evidence="1">Conio</strain>
    </source>
</reference>
<proteinExistence type="predicted"/>
<organism evidence="1 2">
    <name type="scientific">Paraphaeosphaeria minitans</name>
    <dbReference type="NCBI Taxonomy" id="565426"/>
    <lineage>
        <taxon>Eukaryota</taxon>
        <taxon>Fungi</taxon>
        <taxon>Dikarya</taxon>
        <taxon>Ascomycota</taxon>
        <taxon>Pezizomycotina</taxon>
        <taxon>Dothideomycetes</taxon>
        <taxon>Pleosporomycetidae</taxon>
        <taxon>Pleosporales</taxon>
        <taxon>Massarineae</taxon>
        <taxon>Didymosphaeriaceae</taxon>
        <taxon>Paraphaeosphaeria</taxon>
    </lineage>
</organism>
<dbReference type="AlphaFoldDB" id="A0A9P6KW01"/>
<dbReference type="SUPFAM" id="SSF81383">
    <property type="entry name" value="F-box domain"/>
    <property type="match status" value="1"/>
</dbReference>
<accession>A0A9P6KW01</accession>
<protein>
    <recommendedName>
        <fullName evidence="3">F-box domain-containing protein</fullName>
    </recommendedName>
</protein>
<comment type="caution">
    <text evidence="1">The sequence shown here is derived from an EMBL/GenBank/DDBJ whole genome shotgun (WGS) entry which is preliminary data.</text>
</comment>
<keyword evidence="2" id="KW-1185">Reference proteome</keyword>
<dbReference type="EMBL" id="WJXW01000002">
    <property type="protein sequence ID" value="KAF9740409.1"/>
    <property type="molecule type" value="Genomic_DNA"/>
</dbReference>
<dbReference type="InterPro" id="IPR036047">
    <property type="entry name" value="F-box-like_dom_sf"/>
</dbReference>
<dbReference type="OrthoDB" id="6058203at2759"/>
<dbReference type="Proteomes" id="UP000756921">
    <property type="component" value="Unassembled WGS sequence"/>
</dbReference>